<feature type="region of interest" description="Disordered" evidence="1">
    <location>
        <begin position="1"/>
        <end position="23"/>
    </location>
</feature>
<gene>
    <name evidence="2" type="ORF">LCGC14_0413190</name>
</gene>
<dbReference type="AlphaFoldDB" id="A0A0F9TB43"/>
<evidence type="ECO:0000256" key="1">
    <source>
        <dbReference type="SAM" id="MobiDB-lite"/>
    </source>
</evidence>
<proteinExistence type="predicted"/>
<organism evidence="2">
    <name type="scientific">marine sediment metagenome</name>
    <dbReference type="NCBI Taxonomy" id="412755"/>
    <lineage>
        <taxon>unclassified sequences</taxon>
        <taxon>metagenomes</taxon>
        <taxon>ecological metagenomes</taxon>
    </lineage>
</organism>
<reference evidence="2" key="1">
    <citation type="journal article" date="2015" name="Nature">
        <title>Complex archaea that bridge the gap between prokaryotes and eukaryotes.</title>
        <authorList>
            <person name="Spang A."/>
            <person name="Saw J.H."/>
            <person name="Jorgensen S.L."/>
            <person name="Zaremba-Niedzwiedzka K."/>
            <person name="Martijn J."/>
            <person name="Lind A.E."/>
            <person name="van Eijk R."/>
            <person name="Schleper C."/>
            <person name="Guy L."/>
            <person name="Ettema T.J."/>
        </authorList>
    </citation>
    <scope>NUCLEOTIDE SEQUENCE</scope>
</reference>
<accession>A0A0F9TB43</accession>
<comment type="caution">
    <text evidence="2">The sequence shown here is derived from an EMBL/GenBank/DDBJ whole genome shotgun (WGS) entry which is preliminary data.</text>
</comment>
<sequence>MASTVKTNSFSGGAAVQPGGSAGKDDLATMLRDAVDDVTELRTQLIAFFAKLDTDFAAQNGVVTSSQLDVDYESVLTPAAQALTKG</sequence>
<protein>
    <submittedName>
        <fullName evidence="2">Uncharacterized protein</fullName>
    </submittedName>
</protein>
<feature type="compositionally biased region" description="Polar residues" evidence="1">
    <location>
        <begin position="1"/>
        <end position="11"/>
    </location>
</feature>
<name>A0A0F9TB43_9ZZZZ</name>
<evidence type="ECO:0000313" key="2">
    <source>
        <dbReference type="EMBL" id="KKN72182.1"/>
    </source>
</evidence>
<dbReference type="EMBL" id="LAZR01000367">
    <property type="protein sequence ID" value="KKN72182.1"/>
    <property type="molecule type" value="Genomic_DNA"/>
</dbReference>